<sequence>MGINEFRQRVADVLPPELDTEFSLSRWVRNYENNIDLCEKKFREYLKNRSALGYDMPESLDNFYSREDVKTFCDLFSLSQLRSDWCSDLDNGLVFVEMGVGDPGKVIKAIRAGDYYSIFFGYCEYFQRLVLQHEAKTGKSSHGICIFDMVNMSMFSYANPLAPINKLFEGRGRVNIWLDYYGELLKQVVIVNPPRFAVVQIMSILLPARVINRFSFVSTQPDDMLPHISLEAIPVAYGGKKEITDAALSNGCNEPRQLGKDDYLEDGEIWQKLNIQNVKYENHEEDGEIWQKLDIQNVKYENHEVHSNETFVQKFEAKAGQKFVYEYLANREFEITFVNSDGEYLLPKFKATTPEIPDEGVIEIKKDGELKFEMRNLSRLMKMKLKFAAMLI</sequence>
<evidence type="ECO:0000313" key="1">
    <source>
        <dbReference type="Proteomes" id="UP000887580"/>
    </source>
</evidence>
<protein>
    <submittedName>
        <fullName evidence="2">CRAL-TRIO domain-containing protein</fullName>
    </submittedName>
</protein>
<evidence type="ECO:0000313" key="2">
    <source>
        <dbReference type="WBParaSite" id="PS1159_v2.g9801.t3"/>
    </source>
</evidence>
<accession>A0AC35GY43</accession>
<dbReference type="Proteomes" id="UP000887580">
    <property type="component" value="Unplaced"/>
</dbReference>
<reference evidence="2" key="1">
    <citation type="submission" date="2022-11" db="UniProtKB">
        <authorList>
            <consortium name="WormBaseParasite"/>
        </authorList>
    </citation>
    <scope>IDENTIFICATION</scope>
</reference>
<proteinExistence type="predicted"/>
<name>A0AC35GY43_9BILA</name>
<dbReference type="WBParaSite" id="PS1159_v2.g9801.t3">
    <property type="protein sequence ID" value="PS1159_v2.g9801.t3"/>
    <property type="gene ID" value="PS1159_v2.g9801"/>
</dbReference>
<organism evidence="1 2">
    <name type="scientific">Panagrolaimus sp. PS1159</name>
    <dbReference type="NCBI Taxonomy" id="55785"/>
    <lineage>
        <taxon>Eukaryota</taxon>
        <taxon>Metazoa</taxon>
        <taxon>Ecdysozoa</taxon>
        <taxon>Nematoda</taxon>
        <taxon>Chromadorea</taxon>
        <taxon>Rhabditida</taxon>
        <taxon>Tylenchina</taxon>
        <taxon>Panagrolaimomorpha</taxon>
        <taxon>Panagrolaimoidea</taxon>
        <taxon>Panagrolaimidae</taxon>
        <taxon>Panagrolaimus</taxon>
    </lineage>
</organism>